<reference evidence="5" key="1">
    <citation type="submission" date="2016-12" db="EMBL/GenBank/DDBJ databases">
        <title>Genome sequence of Streptomyces antioxidans MUSC 164.</title>
        <authorList>
            <person name="Lee L.-H."/>
            <person name="Ser H.-L."/>
        </authorList>
    </citation>
    <scope>NUCLEOTIDE SEQUENCE [LARGE SCALE GENOMIC DNA]</scope>
    <source>
        <strain evidence="5">MUSC 164</strain>
    </source>
</reference>
<comment type="caution">
    <text evidence="5">The sequence shown here is derived from an EMBL/GenBank/DDBJ whole genome shotgun (WGS) entry which is preliminary data.</text>
</comment>
<dbReference type="InterPro" id="IPR009430">
    <property type="entry name" value="GvpL/GvpF"/>
</dbReference>
<dbReference type="AlphaFoldDB" id="A0A1V4CX93"/>
<feature type="compositionally biased region" description="Gly residues" evidence="4">
    <location>
        <begin position="282"/>
        <end position="293"/>
    </location>
</feature>
<proteinExistence type="inferred from homology"/>
<dbReference type="Proteomes" id="UP000033615">
    <property type="component" value="Unassembled WGS sequence"/>
</dbReference>
<evidence type="ECO:0000256" key="4">
    <source>
        <dbReference type="SAM" id="MobiDB-lite"/>
    </source>
</evidence>
<accession>A0A1V4CX93</accession>
<keyword evidence="6" id="KW-1185">Reference proteome</keyword>
<dbReference type="EMBL" id="LAKD02000105">
    <property type="protein sequence ID" value="OPF72325.1"/>
    <property type="molecule type" value="Genomic_DNA"/>
</dbReference>
<name>A0A1V4CX93_9ACTN</name>
<dbReference type="OrthoDB" id="146444at2"/>
<feature type="compositionally biased region" description="Basic and acidic residues" evidence="4">
    <location>
        <begin position="185"/>
        <end position="197"/>
    </location>
</feature>
<organism evidence="5 6">
    <name type="scientific">Streptomyces antioxidans</name>
    <dbReference type="NCBI Taxonomy" id="1507734"/>
    <lineage>
        <taxon>Bacteria</taxon>
        <taxon>Bacillati</taxon>
        <taxon>Actinomycetota</taxon>
        <taxon>Actinomycetes</taxon>
        <taxon>Kitasatosporales</taxon>
        <taxon>Streptomycetaceae</taxon>
        <taxon>Streptomyces</taxon>
    </lineage>
</organism>
<sequence>MTDALRYAYAVVRDTGAPEAALDALTALEGVTGVADEPVYAVRHLGLAVLAGAVPAEDYDEGPLRKRLEDMAWLERMARAHQRVVDTAGAEVCVIPVRLATVCLGDEGLRRMLATGRERFTSALDRLEGRVEWGVKAYATQPAAEEPPAGAANAADAPGTPSAPNSPGAMSGRDYLRRRKAQRQAAERRWGDTEEGARLVHDTLSGLAEQSRLHPPQDPRLSGISERNVLNAAYLVRREHSADFAERVGGLAGRTPALRVELTGPWAPYSFTAMDETSDAEGAGGAGGAGGAEGKTEDAGADG</sequence>
<feature type="compositionally biased region" description="Low complexity" evidence="4">
    <location>
        <begin position="142"/>
        <end position="163"/>
    </location>
</feature>
<dbReference type="PANTHER" id="PTHR36852">
    <property type="entry name" value="PROTEIN GVPL 2"/>
    <property type="match status" value="1"/>
</dbReference>
<evidence type="ECO:0000313" key="5">
    <source>
        <dbReference type="EMBL" id="OPF72325.1"/>
    </source>
</evidence>
<protein>
    <submittedName>
        <fullName evidence="5">Gas vesicle protein</fullName>
    </submittedName>
</protein>
<comment type="subcellular location">
    <subcellularLocation>
        <location evidence="2">Gas vesicle</location>
    </subcellularLocation>
</comment>
<evidence type="ECO:0000256" key="2">
    <source>
        <dbReference type="ARBA" id="ARBA00035108"/>
    </source>
</evidence>
<comment type="similarity">
    <text evidence="3">Belongs to the gas vesicle GvpF/GvpL family.</text>
</comment>
<dbReference type="GO" id="GO:0031412">
    <property type="term" value="P:gas vesicle organization"/>
    <property type="evidence" value="ECO:0007669"/>
    <property type="project" value="InterPro"/>
</dbReference>
<feature type="region of interest" description="Disordered" evidence="4">
    <location>
        <begin position="276"/>
        <end position="303"/>
    </location>
</feature>
<dbReference type="GO" id="GO:0031411">
    <property type="term" value="C:gas vesicle"/>
    <property type="evidence" value="ECO:0007669"/>
    <property type="project" value="UniProtKB-SubCell"/>
</dbReference>
<evidence type="ECO:0000256" key="1">
    <source>
        <dbReference type="ARBA" id="ARBA00022987"/>
    </source>
</evidence>
<feature type="region of interest" description="Disordered" evidence="4">
    <location>
        <begin position="142"/>
        <end position="197"/>
    </location>
</feature>
<dbReference type="PANTHER" id="PTHR36852:SF1">
    <property type="entry name" value="PROTEIN GVPL 2"/>
    <property type="match status" value="1"/>
</dbReference>
<evidence type="ECO:0000256" key="3">
    <source>
        <dbReference type="ARBA" id="ARBA00035643"/>
    </source>
</evidence>
<keyword evidence="1" id="KW-0304">Gas vesicle</keyword>
<gene>
    <name evidence="5" type="ORF">VT50_0231305</name>
</gene>
<feature type="compositionally biased region" description="Basic and acidic residues" evidence="4">
    <location>
        <begin position="294"/>
        <end position="303"/>
    </location>
</feature>
<evidence type="ECO:0000313" key="6">
    <source>
        <dbReference type="Proteomes" id="UP000033615"/>
    </source>
</evidence>
<dbReference type="RefSeq" id="WP_053048386.1">
    <property type="nucleotide sequence ID" value="NZ_LAKD02000105.1"/>
</dbReference>
<dbReference type="Pfam" id="PF06386">
    <property type="entry name" value="GvpL_GvpF"/>
    <property type="match status" value="1"/>
</dbReference>